<reference evidence="5" key="2">
    <citation type="submission" date="2025-09" db="UniProtKB">
        <authorList>
            <consortium name="Ensembl"/>
        </authorList>
    </citation>
    <scope>IDENTIFICATION</scope>
</reference>
<dbReference type="STRING" id="379532.ENSPCOP00000026122"/>
<sequence>DAVDGSLVRDFEPKPQAPVSECSITADSRRIVAASYDKMLRAWDLETGKLLWQVEHDSFIVSCKFSPDGRYVVSGLDVGHAICVMDAENTATISLVKGHHRKSITACCFDPDSQKVASVSLDRCIKIWDITSQATLFTIAKAHSSAISNCCFTFSGHFLCTSSWDKTLKIWNVHTGEFRHHGACVTLMQGHEGSVSSCCFARDSSFLISGGFDKTVAVWDVAEGYRKLSLKDKTMRLWNIEEMDQIPLVMECRKAMGLKVKQCEGCDRPFSIFESDTSSEIFSKCVFCRRDAKDLSEECSSSSSSEKENSSPTPPCSGSKDD</sequence>
<reference evidence="5" key="1">
    <citation type="submission" date="2025-08" db="UniProtKB">
        <authorList>
            <consortium name="Ensembl"/>
        </authorList>
    </citation>
    <scope>IDENTIFICATION</scope>
</reference>
<evidence type="ECO:0000256" key="4">
    <source>
        <dbReference type="SAM" id="MobiDB-lite"/>
    </source>
</evidence>
<proteinExistence type="predicted"/>
<accession>A0A2K6GIS5</accession>
<dbReference type="PROSITE" id="PS50082">
    <property type="entry name" value="WD_REPEATS_2"/>
    <property type="match status" value="4"/>
</dbReference>
<dbReference type="Proteomes" id="UP000233160">
    <property type="component" value="Unassembled WGS sequence"/>
</dbReference>
<dbReference type="Ensembl" id="ENSPCOT00000036843.1">
    <property type="protein sequence ID" value="ENSPCOP00000026122.1"/>
    <property type="gene ID" value="ENSPCOG00000025378.1"/>
</dbReference>
<dbReference type="PRINTS" id="PR00320">
    <property type="entry name" value="GPROTEINBRPT"/>
</dbReference>
<keyword evidence="1 3" id="KW-0853">WD repeat</keyword>
<feature type="repeat" description="WD" evidence="3">
    <location>
        <begin position="140"/>
        <end position="181"/>
    </location>
</feature>
<protein>
    <submittedName>
        <fullName evidence="5">WD repeat domain 88</fullName>
    </submittedName>
</protein>
<dbReference type="CDD" id="cd00200">
    <property type="entry name" value="WD40"/>
    <property type="match status" value="1"/>
</dbReference>
<dbReference type="OMA" id="WDAMDGS"/>
<dbReference type="Pfam" id="PF00400">
    <property type="entry name" value="WD40"/>
    <property type="match status" value="5"/>
</dbReference>
<evidence type="ECO:0000313" key="6">
    <source>
        <dbReference type="Proteomes" id="UP000233160"/>
    </source>
</evidence>
<feature type="repeat" description="WD" evidence="3">
    <location>
        <begin position="97"/>
        <end position="138"/>
    </location>
</feature>
<dbReference type="SUPFAM" id="SSF50998">
    <property type="entry name" value="Quinoprotein alcohol dehydrogenase-like"/>
    <property type="match status" value="1"/>
</dbReference>
<dbReference type="PANTHER" id="PTHR45048">
    <property type="match status" value="1"/>
</dbReference>
<dbReference type="PANTHER" id="PTHR45048:SF1">
    <property type="entry name" value="WD REPEAT-CONTAINING PROTEIN 88"/>
    <property type="match status" value="1"/>
</dbReference>
<feature type="region of interest" description="Disordered" evidence="4">
    <location>
        <begin position="298"/>
        <end position="322"/>
    </location>
</feature>
<dbReference type="SMART" id="SM00320">
    <property type="entry name" value="WD40"/>
    <property type="match status" value="5"/>
</dbReference>
<evidence type="ECO:0000256" key="3">
    <source>
        <dbReference type="PROSITE-ProRule" id="PRU00221"/>
    </source>
</evidence>
<keyword evidence="6" id="KW-1185">Reference proteome</keyword>
<feature type="repeat" description="WD" evidence="3">
    <location>
        <begin position="188"/>
        <end position="229"/>
    </location>
</feature>
<evidence type="ECO:0000256" key="2">
    <source>
        <dbReference type="ARBA" id="ARBA00022737"/>
    </source>
</evidence>
<dbReference type="InterPro" id="IPR020472">
    <property type="entry name" value="WD40_PAC1"/>
</dbReference>
<dbReference type="Gene3D" id="2.130.10.10">
    <property type="entry name" value="YVTN repeat-like/Quinoprotein amine dehydrogenase"/>
    <property type="match status" value="2"/>
</dbReference>
<dbReference type="InterPro" id="IPR011047">
    <property type="entry name" value="Quinoprotein_ADH-like_sf"/>
</dbReference>
<dbReference type="AlphaFoldDB" id="A0A2K6GIS5"/>
<dbReference type="InterPro" id="IPR001680">
    <property type="entry name" value="WD40_rpt"/>
</dbReference>
<dbReference type="PROSITE" id="PS50294">
    <property type="entry name" value="WD_REPEATS_REGION"/>
    <property type="match status" value="3"/>
</dbReference>
<name>A0A2K6GIS5_PROCO</name>
<evidence type="ECO:0000256" key="1">
    <source>
        <dbReference type="ARBA" id="ARBA00022574"/>
    </source>
</evidence>
<dbReference type="PROSITE" id="PS00678">
    <property type="entry name" value="WD_REPEATS_1"/>
    <property type="match status" value="4"/>
</dbReference>
<dbReference type="GeneTree" id="ENSGT00940000162291"/>
<dbReference type="InterPro" id="IPR015943">
    <property type="entry name" value="WD40/YVTN_repeat-like_dom_sf"/>
</dbReference>
<keyword evidence="2" id="KW-0677">Repeat</keyword>
<gene>
    <name evidence="5" type="primary">WDR88</name>
</gene>
<feature type="repeat" description="WD" evidence="3">
    <location>
        <begin position="19"/>
        <end position="53"/>
    </location>
</feature>
<evidence type="ECO:0000313" key="5">
    <source>
        <dbReference type="Ensembl" id="ENSPCOP00000026122.1"/>
    </source>
</evidence>
<organism evidence="5 6">
    <name type="scientific">Propithecus coquereli</name>
    <name type="common">Coquerel's sifaka</name>
    <name type="synonym">Propithecus verreauxi coquereli</name>
    <dbReference type="NCBI Taxonomy" id="379532"/>
    <lineage>
        <taxon>Eukaryota</taxon>
        <taxon>Metazoa</taxon>
        <taxon>Chordata</taxon>
        <taxon>Craniata</taxon>
        <taxon>Vertebrata</taxon>
        <taxon>Euteleostomi</taxon>
        <taxon>Mammalia</taxon>
        <taxon>Eutheria</taxon>
        <taxon>Euarchontoglires</taxon>
        <taxon>Primates</taxon>
        <taxon>Strepsirrhini</taxon>
        <taxon>Lemuriformes</taxon>
        <taxon>Indriidae</taxon>
        <taxon>Propithecus</taxon>
    </lineage>
</organism>
<dbReference type="InterPro" id="IPR019775">
    <property type="entry name" value="WD40_repeat_CS"/>
</dbReference>